<feature type="domain" description="DUF985" evidence="1">
    <location>
        <begin position="113"/>
        <end position="276"/>
    </location>
</feature>
<dbReference type="SUPFAM" id="SSF51182">
    <property type="entry name" value="RmlC-like cupins"/>
    <property type="match status" value="1"/>
</dbReference>
<dbReference type="InterPro" id="IPR014710">
    <property type="entry name" value="RmlC-like_jellyroll"/>
</dbReference>
<keyword evidence="3" id="KW-1185">Reference proteome</keyword>
<dbReference type="PANTHER" id="PTHR33387:SF3">
    <property type="entry name" value="DUF985 DOMAIN-CONTAINING PROTEIN"/>
    <property type="match status" value="1"/>
</dbReference>
<evidence type="ECO:0000313" key="2">
    <source>
        <dbReference type="EMBL" id="KAL3424543.1"/>
    </source>
</evidence>
<evidence type="ECO:0000313" key="3">
    <source>
        <dbReference type="Proteomes" id="UP001629113"/>
    </source>
</evidence>
<dbReference type="InterPro" id="IPR011051">
    <property type="entry name" value="RmlC_Cupin_sf"/>
</dbReference>
<protein>
    <submittedName>
        <fullName evidence="2">Duf985 domain protein</fullName>
    </submittedName>
</protein>
<proteinExistence type="predicted"/>
<comment type="caution">
    <text evidence="2">The sequence shown here is derived from an EMBL/GenBank/DDBJ whole genome shotgun (WGS) entry which is preliminary data.</text>
</comment>
<dbReference type="InterPro" id="IPR009327">
    <property type="entry name" value="Cupin_DUF985"/>
</dbReference>
<dbReference type="Proteomes" id="UP001629113">
    <property type="component" value="Unassembled WGS sequence"/>
</dbReference>
<dbReference type="EMBL" id="JBFCZG010000003">
    <property type="protein sequence ID" value="KAL3424543.1"/>
    <property type="molecule type" value="Genomic_DNA"/>
</dbReference>
<dbReference type="InterPro" id="IPR039935">
    <property type="entry name" value="YML079W-like"/>
</dbReference>
<dbReference type="CDD" id="cd06121">
    <property type="entry name" value="cupin_YML079wp"/>
    <property type="match status" value="1"/>
</dbReference>
<name>A0ABR4PMH7_9HELO</name>
<dbReference type="Gene3D" id="2.60.120.10">
    <property type="entry name" value="Jelly Rolls"/>
    <property type="match status" value="1"/>
</dbReference>
<gene>
    <name evidence="2" type="ORF">PVAG01_03825</name>
</gene>
<sequence>MGAAGPSLKGLPRLGLVGNQPLSTCVRVTVEVTVTPSRPIAYDDRAEMSSILYGSQVICRGDKLHFQLKFSAPFYSFLSTNACLLDSLKMPSASLPIEQTFPGSSEEEPAHIQSLLAALALQPNIEGGYYVETDRDPAIVPSPFPVKESNTSEIIPQRPGFDPKLRNASTTIYYLLTTSSPQGGFHRNAARTVHTLHRGRGQYVLIHADEPGKEKRIETFIVGQDTAKGERLQWIVEGGKYKASFLLPDDAAGASKDGLLISETVVPGFEFCDHDFLSAKDLKKLVGEEKNEELKWLLSPLAIK</sequence>
<organism evidence="2 3">
    <name type="scientific">Phlyctema vagabunda</name>
    <dbReference type="NCBI Taxonomy" id="108571"/>
    <lineage>
        <taxon>Eukaryota</taxon>
        <taxon>Fungi</taxon>
        <taxon>Dikarya</taxon>
        <taxon>Ascomycota</taxon>
        <taxon>Pezizomycotina</taxon>
        <taxon>Leotiomycetes</taxon>
        <taxon>Helotiales</taxon>
        <taxon>Dermateaceae</taxon>
        <taxon>Phlyctema</taxon>
    </lineage>
</organism>
<dbReference type="Pfam" id="PF06172">
    <property type="entry name" value="Cupin_5"/>
    <property type="match status" value="1"/>
</dbReference>
<accession>A0ABR4PMH7</accession>
<evidence type="ECO:0000259" key="1">
    <source>
        <dbReference type="Pfam" id="PF06172"/>
    </source>
</evidence>
<reference evidence="2 3" key="1">
    <citation type="submission" date="2024-06" db="EMBL/GenBank/DDBJ databases">
        <title>Complete genome of Phlyctema vagabunda strain 19-DSS-EL-015.</title>
        <authorList>
            <person name="Fiorenzani C."/>
        </authorList>
    </citation>
    <scope>NUCLEOTIDE SEQUENCE [LARGE SCALE GENOMIC DNA]</scope>
    <source>
        <strain evidence="2 3">19-DSS-EL-015</strain>
    </source>
</reference>
<dbReference type="PANTHER" id="PTHR33387">
    <property type="entry name" value="RMLC-LIKE JELLY ROLL FOLD PROTEIN"/>
    <property type="match status" value="1"/>
</dbReference>